<proteinExistence type="predicted"/>
<dbReference type="AlphaFoldDB" id="A0A933MIY2"/>
<dbReference type="Pfam" id="PF18765">
    <property type="entry name" value="Polbeta"/>
    <property type="match status" value="1"/>
</dbReference>
<dbReference type="SUPFAM" id="SSF81301">
    <property type="entry name" value="Nucleotidyltransferase"/>
    <property type="match status" value="1"/>
</dbReference>
<gene>
    <name evidence="2" type="ORF">HY768_02600</name>
</gene>
<evidence type="ECO:0000313" key="3">
    <source>
        <dbReference type="Proteomes" id="UP000736328"/>
    </source>
</evidence>
<accession>A0A933MIY2</accession>
<dbReference type="Gene3D" id="3.30.460.10">
    <property type="entry name" value="Beta Polymerase, domain 2"/>
    <property type="match status" value="1"/>
</dbReference>
<organism evidence="2 3">
    <name type="scientific">candidate division TA06 bacterium</name>
    <dbReference type="NCBI Taxonomy" id="2250710"/>
    <lineage>
        <taxon>Bacteria</taxon>
        <taxon>Bacteria division TA06</taxon>
    </lineage>
</organism>
<comment type="caution">
    <text evidence="2">The sequence shown here is derived from an EMBL/GenBank/DDBJ whole genome shotgun (WGS) entry which is preliminary data.</text>
</comment>
<dbReference type="InterPro" id="IPR041633">
    <property type="entry name" value="Polbeta"/>
</dbReference>
<reference evidence="2" key="1">
    <citation type="submission" date="2020-07" db="EMBL/GenBank/DDBJ databases">
        <title>Huge and variable diversity of episymbiotic CPR bacteria and DPANN archaea in groundwater ecosystems.</title>
        <authorList>
            <person name="He C.Y."/>
            <person name="Keren R."/>
            <person name="Whittaker M."/>
            <person name="Farag I.F."/>
            <person name="Doudna J."/>
            <person name="Cate J.H.D."/>
            <person name="Banfield J.F."/>
        </authorList>
    </citation>
    <scope>NUCLEOTIDE SEQUENCE</scope>
    <source>
        <strain evidence="2">NC_groundwater_1520_Pr4_B-0.1um_53_5</strain>
    </source>
</reference>
<sequence>MTHLETKEYIVSVIRDEFKEKNIAIKKMILFGSQARQNAGPDSDWDFLVGISDELGFVEKSKISTSIQRKLAINHLSADIIIKSERKMDQERNNVGFITYYALKDGVPA</sequence>
<evidence type="ECO:0000259" key="1">
    <source>
        <dbReference type="Pfam" id="PF18765"/>
    </source>
</evidence>
<name>A0A933MIY2_UNCT6</name>
<dbReference type="Proteomes" id="UP000736328">
    <property type="component" value="Unassembled WGS sequence"/>
</dbReference>
<dbReference type="EMBL" id="JACQXR010000032">
    <property type="protein sequence ID" value="MBI4726109.1"/>
    <property type="molecule type" value="Genomic_DNA"/>
</dbReference>
<protein>
    <submittedName>
        <fullName evidence="2">Nucleotidyltransferase domain-containing protein</fullName>
    </submittedName>
</protein>
<evidence type="ECO:0000313" key="2">
    <source>
        <dbReference type="EMBL" id="MBI4726109.1"/>
    </source>
</evidence>
<dbReference type="InterPro" id="IPR043519">
    <property type="entry name" value="NT_sf"/>
</dbReference>
<dbReference type="CDD" id="cd05403">
    <property type="entry name" value="NT_KNTase_like"/>
    <property type="match status" value="1"/>
</dbReference>
<feature type="domain" description="Polymerase beta nucleotidyltransferase" evidence="1">
    <location>
        <begin position="19"/>
        <end position="73"/>
    </location>
</feature>